<keyword evidence="1" id="KW-1133">Transmembrane helix</keyword>
<feature type="transmembrane region" description="Helical" evidence="1">
    <location>
        <begin position="58"/>
        <end position="80"/>
    </location>
</feature>
<accession>X1QDY1</accession>
<feature type="non-terminal residue" evidence="2">
    <location>
        <position position="166"/>
    </location>
</feature>
<reference evidence="2" key="1">
    <citation type="journal article" date="2014" name="Front. Microbiol.">
        <title>High frequency of phylogenetically diverse reductive dehalogenase-homologous genes in deep subseafloor sedimentary metagenomes.</title>
        <authorList>
            <person name="Kawai M."/>
            <person name="Futagami T."/>
            <person name="Toyoda A."/>
            <person name="Takaki Y."/>
            <person name="Nishi S."/>
            <person name="Hori S."/>
            <person name="Arai W."/>
            <person name="Tsubouchi T."/>
            <person name="Morono Y."/>
            <person name="Uchiyama I."/>
            <person name="Ito T."/>
            <person name="Fujiyama A."/>
            <person name="Inagaki F."/>
            <person name="Takami H."/>
        </authorList>
    </citation>
    <scope>NUCLEOTIDE SEQUENCE</scope>
    <source>
        <strain evidence="2">Expedition CK06-06</strain>
    </source>
</reference>
<dbReference type="AlphaFoldDB" id="X1QDY1"/>
<proteinExistence type="predicted"/>
<gene>
    <name evidence="2" type="ORF">S12H4_10944</name>
</gene>
<name>X1QDY1_9ZZZZ</name>
<dbReference type="Pfam" id="PF13347">
    <property type="entry name" value="MFS_2"/>
    <property type="match status" value="1"/>
</dbReference>
<comment type="caution">
    <text evidence="2">The sequence shown here is derived from an EMBL/GenBank/DDBJ whole genome shotgun (WGS) entry which is preliminary data.</text>
</comment>
<sequence length="166" mass="19295">MIFNLNKVYNMSDNDTGIAKHLENSSSEIVPLKEKLSYSFAQMPGTFYGGMMGVIQSFYFAWMGLLNIWIFIAQIIYAIWNVINDPIFGNAIGNTRYHNKKRGEVQRYIPYIKFGAPLFSLCFALVFFPPISWRGQTSNFTIQIWLFIWYLVSQLAYDTLFTFVLC</sequence>
<organism evidence="2">
    <name type="scientific">marine sediment metagenome</name>
    <dbReference type="NCBI Taxonomy" id="412755"/>
    <lineage>
        <taxon>unclassified sequences</taxon>
        <taxon>metagenomes</taxon>
        <taxon>ecological metagenomes</taxon>
    </lineage>
</organism>
<keyword evidence="1" id="KW-0812">Transmembrane</keyword>
<feature type="transmembrane region" description="Helical" evidence="1">
    <location>
        <begin position="140"/>
        <end position="157"/>
    </location>
</feature>
<protein>
    <submittedName>
        <fullName evidence="2">Uncharacterized protein</fullName>
    </submittedName>
</protein>
<keyword evidence="1" id="KW-0472">Membrane</keyword>
<evidence type="ECO:0000313" key="2">
    <source>
        <dbReference type="EMBL" id="GAI66707.1"/>
    </source>
</evidence>
<dbReference type="EMBL" id="BARW01004801">
    <property type="protein sequence ID" value="GAI66707.1"/>
    <property type="molecule type" value="Genomic_DNA"/>
</dbReference>
<evidence type="ECO:0000256" key="1">
    <source>
        <dbReference type="SAM" id="Phobius"/>
    </source>
</evidence>
<feature type="transmembrane region" description="Helical" evidence="1">
    <location>
        <begin position="108"/>
        <end position="128"/>
    </location>
</feature>